<organism evidence="2 3">
    <name type="scientific">Flavobacterium aquicola</name>
    <dbReference type="NCBI Taxonomy" id="1682742"/>
    <lineage>
        <taxon>Bacteria</taxon>
        <taxon>Pseudomonadati</taxon>
        <taxon>Bacteroidota</taxon>
        <taxon>Flavobacteriia</taxon>
        <taxon>Flavobacteriales</taxon>
        <taxon>Flavobacteriaceae</taxon>
        <taxon>Flavobacterium</taxon>
    </lineage>
</organism>
<dbReference type="InterPro" id="IPR029044">
    <property type="entry name" value="Nucleotide-diphossugar_trans"/>
</dbReference>
<name>A0A3E0EJV3_9FLAO</name>
<proteinExistence type="predicted"/>
<dbReference type="AlphaFoldDB" id="A0A3E0EJV3"/>
<dbReference type="OrthoDB" id="761861at2"/>
<protein>
    <submittedName>
        <fullName evidence="2">Glycosyl transferase family 2</fullName>
    </submittedName>
</protein>
<reference evidence="2 3" key="1">
    <citation type="submission" date="2018-08" db="EMBL/GenBank/DDBJ databases">
        <title>Genomic Encyclopedia of Archaeal and Bacterial Type Strains, Phase II (KMG-II): from individual species to whole genera.</title>
        <authorList>
            <person name="Goeker M."/>
        </authorList>
    </citation>
    <scope>NUCLEOTIDE SEQUENCE [LARGE SCALE GENOMIC DNA]</scope>
    <source>
        <strain evidence="2 3">DSM 100880</strain>
    </source>
</reference>
<comment type="caution">
    <text evidence="2">The sequence shown here is derived from an EMBL/GenBank/DDBJ whole genome shotgun (WGS) entry which is preliminary data.</text>
</comment>
<evidence type="ECO:0000313" key="3">
    <source>
        <dbReference type="Proteomes" id="UP000257136"/>
    </source>
</evidence>
<keyword evidence="3" id="KW-1185">Reference proteome</keyword>
<sequence length="298" mass="34873">MLSILIPVYNYDVNALVSELKLQADELGIKYEILAQDDNSQIFKSENEKINSLSNCHYQVNPKNIGRGKNINLLCSKANEDYVLIMESDSFPENKNYLKNYLTLISNDTSIIFGGVKYPETIPEKDKILRWKYGHARETKSLKERQKSNYSFVFTWNLLLRKEILLQYPFPEFIREYGYEDAIFIKSLRLNSVPISHIENHLIHNNNENSIDFIQKTERAVNTLYNLINQQKIDFKDIKLSKVYLVLKKLHLIGLVKVIYNKTRQRILTNLKSGNPNLYLLDFYKLGYLCSMTPTKNV</sequence>
<dbReference type="Pfam" id="PF00535">
    <property type="entry name" value="Glycos_transf_2"/>
    <property type="match status" value="1"/>
</dbReference>
<feature type="domain" description="Glycosyltransferase 2-like" evidence="1">
    <location>
        <begin position="3"/>
        <end position="165"/>
    </location>
</feature>
<dbReference type="EMBL" id="QUNI01000006">
    <property type="protein sequence ID" value="REG98461.1"/>
    <property type="molecule type" value="Genomic_DNA"/>
</dbReference>
<dbReference type="Proteomes" id="UP000257136">
    <property type="component" value="Unassembled WGS sequence"/>
</dbReference>
<dbReference type="GO" id="GO:0016740">
    <property type="term" value="F:transferase activity"/>
    <property type="evidence" value="ECO:0007669"/>
    <property type="project" value="UniProtKB-KW"/>
</dbReference>
<evidence type="ECO:0000313" key="2">
    <source>
        <dbReference type="EMBL" id="REG98461.1"/>
    </source>
</evidence>
<dbReference type="RefSeq" id="WP_115813355.1">
    <property type="nucleotide sequence ID" value="NZ_QUNI01000006.1"/>
</dbReference>
<gene>
    <name evidence="2" type="ORF">C8P67_10657</name>
</gene>
<dbReference type="InterPro" id="IPR001173">
    <property type="entry name" value="Glyco_trans_2-like"/>
</dbReference>
<keyword evidence="2" id="KW-0808">Transferase</keyword>
<dbReference type="SUPFAM" id="SSF53448">
    <property type="entry name" value="Nucleotide-diphospho-sugar transferases"/>
    <property type="match status" value="1"/>
</dbReference>
<accession>A0A3E0EJV3</accession>
<dbReference type="Gene3D" id="3.90.550.10">
    <property type="entry name" value="Spore Coat Polysaccharide Biosynthesis Protein SpsA, Chain A"/>
    <property type="match status" value="1"/>
</dbReference>
<evidence type="ECO:0000259" key="1">
    <source>
        <dbReference type="Pfam" id="PF00535"/>
    </source>
</evidence>